<dbReference type="STRING" id="553175.POREN0001_0097"/>
<dbReference type="RefSeq" id="WP_004334896.1">
    <property type="nucleotide sequence ID" value="NZ_ACNN01000032.1"/>
</dbReference>
<dbReference type="InterPro" id="IPR025381">
    <property type="entry name" value="DUF4296"/>
</dbReference>
<evidence type="ECO:0000313" key="2">
    <source>
        <dbReference type="EMBL" id="EEN82148.1"/>
    </source>
</evidence>
<evidence type="ECO:0000313" key="3">
    <source>
        <dbReference type="Proteomes" id="UP000004295"/>
    </source>
</evidence>
<reference evidence="2 3" key="1">
    <citation type="submission" date="2009-04" db="EMBL/GenBank/DDBJ databases">
        <authorList>
            <person name="Sebastian Y."/>
            <person name="Madupu R."/>
            <person name="Durkin A.S."/>
            <person name="Torralba M."/>
            <person name="Methe B."/>
            <person name="Sutton G.G."/>
            <person name="Strausberg R.L."/>
            <person name="Nelson K.E."/>
        </authorList>
    </citation>
    <scope>NUCLEOTIDE SEQUENCE [LARGE SCALE GENOMIC DNA]</scope>
    <source>
        <strain evidence="3">ATCC 35406 / BCRC 14492 / JCM 8526 / NCTC 13058 / HG 370</strain>
    </source>
</reference>
<keyword evidence="3" id="KW-1185">Reference proteome</keyword>
<proteinExistence type="predicted"/>
<sequence length="302" mass="34385">MQRYARYLLGSLALLITLAGLSSCGDKWQRKLSDKKLRQLIGELYKADCLMDNLGNSINDTMRLALEDQIFEKYGITRSDFDSIVYHYNIDKPLYFADIVRRASQDIDEELESIQKGNPFSLEDFDLQPFFGDLNSHNIHQIIPESYYPRYVSFLSKASWLTHSAVINDTIPAGSSIEVTIDVQGLPEKVIEKQLAPILEISYYTDDSHQVAIQNPLKSANGQTYCTLDFKEDFPAGRLTISLFELGEKEFPAYTLYIRSLRVSFTSGKGPIHTSSGVEDELLFERLPITQETFNPQLNQEP</sequence>
<dbReference type="GeneID" id="93365844"/>
<gene>
    <name evidence="2" type="ORF">POREN0001_0097</name>
</gene>
<protein>
    <recommendedName>
        <fullName evidence="1">DUF4296 domain-containing protein</fullName>
    </recommendedName>
</protein>
<comment type="caution">
    <text evidence="2">The sequence shown here is derived from an EMBL/GenBank/DDBJ whole genome shotgun (WGS) entry which is preliminary data.</text>
</comment>
<dbReference type="Proteomes" id="UP000004295">
    <property type="component" value="Unassembled WGS sequence"/>
</dbReference>
<dbReference type="PROSITE" id="PS51257">
    <property type="entry name" value="PROKAR_LIPOPROTEIN"/>
    <property type="match status" value="1"/>
</dbReference>
<dbReference type="Pfam" id="PF14129">
    <property type="entry name" value="DUF4296"/>
    <property type="match status" value="1"/>
</dbReference>
<dbReference type="AlphaFoldDB" id="C3JCF2"/>
<accession>C3JCF2</accession>
<feature type="domain" description="DUF4296" evidence="1">
    <location>
        <begin position="29"/>
        <end position="110"/>
    </location>
</feature>
<dbReference type="EMBL" id="ACNN01000032">
    <property type="protein sequence ID" value="EEN82148.1"/>
    <property type="molecule type" value="Genomic_DNA"/>
</dbReference>
<organism evidence="2 3">
    <name type="scientific">Porphyromonas endodontalis (strain ATCC 35406 / DSM 24491 / JCM 8526 / CCUG 16442 / BCRC 14492 / NCTC 13058 / HG 370)</name>
    <name type="common">Bacteroides endodontalis</name>
    <dbReference type="NCBI Taxonomy" id="553175"/>
    <lineage>
        <taxon>Bacteria</taxon>
        <taxon>Pseudomonadati</taxon>
        <taxon>Bacteroidota</taxon>
        <taxon>Bacteroidia</taxon>
        <taxon>Bacteroidales</taxon>
        <taxon>Porphyromonadaceae</taxon>
        <taxon>Porphyromonas</taxon>
    </lineage>
</organism>
<evidence type="ECO:0000259" key="1">
    <source>
        <dbReference type="Pfam" id="PF14129"/>
    </source>
</evidence>
<name>C3JCF2_POREA</name>